<dbReference type="InterPro" id="IPR036188">
    <property type="entry name" value="FAD/NAD-bd_sf"/>
</dbReference>
<dbReference type="EMBL" id="JALJOQ010000078">
    <property type="protein sequence ID" value="KAK9800880.1"/>
    <property type="molecule type" value="Genomic_DNA"/>
</dbReference>
<comment type="caution">
    <text evidence="5">The sequence shown here is derived from an EMBL/GenBank/DDBJ whole genome shotgun (WGS) entry which is preliminary data.</text>
</comment>
<name>A0AAW1P1X6_9CHLO</name>
<dbReference type="PRINTS" id="PR00420">
    <property type="entry name" value="RNGMNOXGNASE"/>
</dbReference>
<evidence type="ECO:0000256" key="3">
    <source>
        <dbReference type="SAM" id="MobiDB-lite"/>
    </source>
</evidence>
<protein>
    <recommendedName>
        <fullName evidence="4">FAD-binding domain-containing protein</fullName>
    </recommendedName>
</protein>
<dbReference type="PANTHER" id="PTHR43004">
    <property type="entry name" value="TRK SYSTEM POTASSIUM UPTAKE PROTEIN"/>
    <property type="match status" value="1"/>
</dbReference>
<dbReference type="SUPFAM" id="SSF51905">
    <property type="entry name" value="FAD/NAD(P)-binding domain"/>
    <property type="match status" value="1"/>
</dbReference>
<accession>A0AAW1P1X6</accession>
<evidence type="ECO:0000256" key="2">
    <source>
        <dbReference type="ARBA" id="ARBA00022827"/>
    </source>
</evidence>
<feature type="region of interest" description="Disordered" evidence="3">
    <location>
        <begin position="1"/>
        <end position="50"/>
    </location>
</feature>
<evidence type="ECO:0000313" key="5">
    <source>
        <dbReference type="EMBL" id="KAK9800880.1"/>
    </source>
</evidence>
<dbReference type="Pfam" id="PF01494">
    <property type="entry name" value="FAD_binding_3"/>
    <property type="match status" value="1"/>
</dbReference>
<sequence length="664" mass="71112">MVSKDADILSDTDEWQKPKAKASAARRQPLGVRLSPKFKPRRQERSKFEDQKQLLLSSLESVSRLPRQSKFARHRKATITKALELMEQQSCSSAASGAGKWPVGVVGAGPTGLTLSVLLSKLGIRHAIFESSTEMTQHPQAHYINNRTMEIFRGIKQAGQPNLAQQVTANMPHLDEWRRFLYCETATGHIYGEVDHFPGQDSPRDSVLSPEGVAHLSQHRLLPLLHSHAAGEGGLASIFNGRRLVSLDQRATSVVLTLESQGQGRTQADCEYVVAADGANSRVRRQLGVGLQGQEGLQQLCNIHFLSPGLGRMLQGARPAMLYFCFGPAAVAVLVAHDLTRGEFVMQVPIFPPLQTLADMTPEVCMGLVRAALGPAAAEAAVDLCNVRTWTMSALNAEAFQVGRVFLAGDAAHQFPPAGGFGMNTGIQDAHNLAWKLAAVLRGKAGPQLLSSYEAERRPVAQANTNLSVTNWHEAMAVPRALGLDPAAASYLQAVVASGPVSMLPRGLARSMLEGGLAVGRMAAGARGPGKSWRSSRVSAIFAQGSSLRLQFPREDLGFSYGTSPGTAVTPVKVSHAGVSRPKKDARHKPFVPSAAPGCRLPHCELHICSVRGTPGHAAAEVHLDIKEGSIVSSMDFCALRGGRWVLFVGPDADISKEQTGGGN</sequence>
<keyword evidence="2" id="KW-0274">FAD</keyword>
<evidence type="ECO:0000313" key="6">
    <source>
        <dbReference type="Proteomes" id="UP001465755"/>
    </source>
</evidence>
<evidence type="ECO:0000256" key="1">
    <source>
        <dbReference type="ARBA" id="ARBA00022630"/>
    </source>
</evidence>
<dbReference type="PANTHER" id="PTHR43004:SF6">
    <property type="entry name" value="FAD_NAD(P)-BINDING OXIDOREDUCTASE FAMILY PROTEIN"/>
    <property type="match status" value="1"/>
</dbReference>
<reference evidence="5 6" key="1">
    <citation type="journal article" date="2024" name="Nat. Commun.">
        <title>Phylogenomics reveals the evolutionary origins of lichenization in chlorophyte algae.</title>
        <authorList>
            <person name="Puginier C."/>
            <person name="Libourel C."/>
            <person name="Otte J."/>
            <person name="Skaloud P."/>
            <person name="Haon M."/>
            <person name="Grisel S."/>
            <person name="Petersen M."/>
            <person name="Berrin J.G."/>
            <person name="Delaux P.M."/>
            <person name="Dal Grande F."/>
            <person name="Keller J."/>
        </authorList>
    </citation>
    <scope>NUCLEOTIDE SEQUENCE [LARGE SCALE GENOMIC DNA]</scope>
    <source>
        <strain evidence="5 6">SAG 2036</strain>
    </source>
</reference>
<dbReference type="GO" id="GO:0006744">
    <property type="term" value="P:ubiquinone biosynthetic process"/>
    <property type="evidence" value="ECO:0007669"/>
    <property type="project" value="TreeGrafter"/>
</dbReference>
<keyword evidence="1" id="KW-0285">Flavoprotein</keyword>
<dbReference type="GO" id="GO:0071949">
    <property type="term" value="F:FAD binding"/>
    <property type="evidence" value="ECO:0007669"/>
    <property type="project" value="InterPro"/>
</dbReference>
<feature type="domain" description="FAD-binding" evidence="4">
    <location>
        <begin position="102"/>
        <end position="466"/>
    </location>
</feature>
<organism evidence="5 6">
    <name type="scientific">Symbiochloris irregularis</name>
    <dbReference type="NCBI Taxonomy" id="706552"/>
    <lineage>
        <taxon>Eukaryota</taxon>
        <taxon>Viridiplantae</taxon>
        <taxon>Chlorophyta</taxon>
        <taxon>core chlorophytes</taxon>
        <taxon>Trebouxiophyceae</taxon>
        <taxon>Trebouxiales</taxon>
        <taxon>Trebouxiaceae</taxon>
        <taxon>Symbiochloris</taxon>
    </lineage>
</organism>
<dbReference type="AlphaFoldDB" id="A0AAW1P1X6"/>
<dbReference type="GO" id="GO:0005739">
    <property type="term" value="C:mitochondrion"/>
    <property type="evidence" value="ECO:0007669"/>
    <property type="project" value="TreeGrafter"/>
</dbReference>
<proteinExistence type="predicted"/>
<dbReference type="InterPro" id="IPR050641">
    <property type="entry name" value="RIFMO-like"/>
</dbReference>
<keyword evidence="6" id="KW-1185">Reference proteome</keyword>
<feature type="compositionally biased region" description="Basic and acidic residues" evidence="3">
    <location>
        <begin position="41"/>
        <end position="50"/>
    </location>
</feature>
<dbReference type="Gene3D" id="3.30.9.10">
    <property type="entry name" value="D-Amino Acid Oxidase, subunit A, domain 2"/>
    <property type="match status" value="1"/>
</dbReference>
<dbReference type="GO" id="GO:0016709">
    <property type="term" value="F:oxidoreductase activity, acting on paired donors, with incorporation or reduction of molecular oxygen, NAD(P)H as one donor, and incorporation of one atom of oxygen"/>
    <property type="evidence" value="ECO:0007669"/>
    <property type="project" value="UniProtKB-ARBA"/>
</dbReference>
<dbReference type="Gene3D" id="3.50.50.60">
    <property type="entry name" value="FAD/NAD(P)-binding domain"/>
    <property type="match status" value="1"/>
</dbReference>
<evidence type="ECO:0000259" key="4">
    <source>
        <dbReference type="Pfam" id="PF01494"/>
    </source>
</evidence>
<dbReference type="InterPro" id="IPR002938">
    <property type="entry name" value="FAD-bd"/>
</dbReference>
<dbReference type="Proteomes" id="UP001465755">
    <property type="component" value="Unassembled WGS sequence"/>
</dbReference>
<dbReference type="Gene3D" id="3.40.30.120">
    <property type="match status" value="1"/>
</dbReference>
<gene>
    <name evidence="5" type="ORF">WJX73_005015</name>
</gene>